<evidence type="ECO:0000313" key="4">
    <source>
        <dbReference type="Proteomes" id="UP000279236"/>
    </source>
</evidence>
<gene>
    <name evidence="3" type="ORF">EHS24_006950</name>
</gene>
<dbReference type="SUPFAM" id="SSF51905">
    <property type="entry name" value="FAD/NAD(P)-binding domain"/>
    <property type="match status" value="1"/>
</dbReference>
<comment type="caution">
    <text evidence="3">The sequence shown here is derived from an EMBL/GenBank/DDBJ whole genome shotgun (WGS) entry which is preliminary data.</text>
</comment>
<dbReference type="PANTHER" id="PTHR13847:SF260">
    <property type="entry name" value="FAD DEPENDENT OXIDOREDUCTASE DOMAIN-CONTAINING PROTEIN"/>
    <property type="match status" value="1"/>
</dbReference>
<proteinExistence type="predicted"/>
<protein>
    <recommendedName>
        <fullName evidence="2">FAD dependent oxidoreductase domain-containing protein</fullName>
    </recommendedName>
</protein>
<dbReference type="EMBL" id="RSCE01000004">
    <property type="protein sequence ID" value="RSH83275.1"/>
    <property type="molecule type" value="Genomic_DNA"/>
</dbReference>
<dbReference type="PANTHER" id="PTHR13847">
    <property type="entry name" value="SARCOSINE DEHYDROGENASE-RELATED"/>
    <property type="match status" value="1"/>
</dbReference>
<keyword evidence="4" id="KW-1185">Reference proteome</keyword>
<dbReference type="InterPro" id="IPR036188">
    <property type="entry name" value="FAD/NAD-bd_sf"/>
</dbReference>
<dbReference type="GO" id="GO:0005737">
    <property type="term" value="C:cytoplasm"/>
    <property type="evidence" value="ECO:0007669"/>
    <property type="project" value="TreeGrafter"/>
</dbReference>
<dbReference type="GeneID" id="39591493"/>
<dbReference type="OrthoDB" id="429143at2759"/>
<evidence type="ECO:0000259" key="2">
    <source>
        <dbReference type="Pfam" id="PF01266"/>
    </source>
</evidence>
<dbReference type="Gene3D" id="3.30.9.10">
    <property type="entry name" value="D-Amino Acid Oxidase, subunit A, domain 2"/>
    <property type="match status" value="1"/>
</dbReference>
<dbReference type="Gene3D" id="3.50.50.60">
    <property type="entry name" value="FAD/NAD(P)-binding domain"/>
    <property type="match status" value="1"/>
</dbReference>
<dbReference type="Proteomes" id="UP000279236">
    <property type="component" value="Unassembled WGS sequence"/>
</dbReference>
<feature type="domain" description="FAD dependent oxidoreductase" evidence="2">
    <location>
        <begin position="155"/>
        <end position="457"/>
    </location>
</feature>
<evidence type="ECO:0000313" key="3">
    <source>
        <dbReference type="EMBL" id="RSH83275.1"/>
    </source>
</evidence>
<dbReference type="InterPro" id="IPR006076">
    <property type="entry name" value="FAD-dep_OxRdtase"/>
</dbReference>
<feature type="region of interest" description="Disordered" evidence="1">
    <location>
        <begin position="1"/>
        <end position="23"/>
    </location>
</feature>
<dbReference type="STRING" id="105984.A0A427XX21"/>
<organism evidence="3 4">
    <name type="scientific">Apiotrichum porosum</name>
    <dbReference type="NCBI Taxonomy" id="105984"/>
    <lineage>
        <taxon>Eukaryota</taxon>
        <taxon>Fungi</taxon>
        <taxon>Dikarya</taxon>
        <taxon>Basidiomycota</taxon>
        <taxon>Agaricomycotina</taxon>
        <taxon>Tremellomycetes</taxon>
        <taxon>Trichosporonales</taxon>
        <taxon>Trichosporonaceae</taxon>
        <taxon>Apiotrichum</taxon>
    </lineage>
</organism>
<accession>A0A427XX21</accession>
<name>A0A427XX21_9TREE</name>
<reference evidence="3 4" key="1">
    <citation type="submission" date="2018-11" db="EMBL/GenBank/DDBJ databases">
        <title>Genome sequence of Apiotrichum porosum DSM 27194.</title>
        <authorList>
            <person name="Aliyu H."/>
            <person name="Gorte O."/>
            <person name="Ochsenreither K."/>
        </authorList>
    </citation>
    <scope>NUCLEOTIDE SEQUENCE [LARGE SCALE GENOMIC DNA]</scope>
    <source>
        <strain evidence="3 4">DSM 27194</strain>
    </source>
</reference>
<dbReference type="RefSeq" id="XP_028477227.1">
    <property type="nucleotide sequence ID" value="XM_028622335.1"/>
</dbReference>
<evidence type="ECO:0000256" key="1">
    <source>
        <dbReference type="SAM" id="MobiDB-lite"/>
    </source>
</evidence>
<sequence>MPTTKPKPASPFGPNILPAQSTTSHWQRSTAGNAFATCGMNDALPADADVVIIGSGLSGESRRTFQSTDNRRGDRPQPAVLSQPPGLGGHPRSPRGVLWRLGKERRALSPGRLPRLHLFRPAARPRASQEDPRVGGNHIEQVGFGSGGEAVADVRVAAFVDKHNIECELVLRPTMDVCLTDSFEEYETKAFGQAKAGGIDLSGVKHLSKDVTAKECQAPDAVAGWQWSASSVNPLKLAYGVYRACYALGGFGLYAYAPVTEVVPNATSSHPWTVVTPRGSVNAAKVVHATNAYSKLLLPELDGLVQPFRAGAVKLAPAPNRAFKPLQPTMSLRRELHHFYSVAPQPDGGIVLSCSRTWTGQSPDEYQDLFDNMDDSYAPLVQAMDTVTQVAKALPSAQYGPSRAGGVESNWSGIIGFTPDAVPFVGPLPDKPGQYVIAGFNGHGMARIFHTAPCLADVMVGGMDKWDPTVPTAFIITTERLEKLRAMDTDSVVKSSEEAKLGQVNERAKL</sequence>
<feature type="region of interest" description="Disordered" evidence="1">
    <location>
        <begin position="60"/>
        <end position="96"/>
    </location>
</feature>
<dbReference type="AlphaFoldDB" id="A0A427XX21"/>
<dbReference type="Pfam" id="PF01266">
    <property type="entry name" value="DAO"/>
    <property type="match status" value="1"/>
</dbReference>